<feature type="domain" description="Fibronectin type-III" evidence="2">
    <location>
        <begin position="617"/>
        <end position="717"/>
    </location>
</feature>
<dbReference type="InterPro" id="IPR057587">
    <property type="entry name" value="GpJ_Ig_second"/>
</dbReference>
<evidence type="ECO:0000259" key="2">
    <source>
        <dbReference type="PROSITE" id="PS50853"/>
    </source>
</evidence>
<dbReference type="InterPro" id="IPR003961">
    <property type="entry name" value="FN3_dom"/>
</dbReference>
<dbReference type="SUPFAM" id="SSF49265">
    <property type="entry name" value="Fibronectin type III"/>
    <property type="match status" value="1"/>
</dbReference>
<dbReference type="PROSITE" id="PS50853">
    <property type="entry name" value="FN3"/>
    <property type="match status" value="1"/>
</dbReference>
<dbReference type="AlphaFoldDB" id="A0A5U4CND9"/>
<comment type="caution">
    <text evidence="3">The sequence shown here is derived from an EMBL/GenBank/DDBJ whole genome shotgun (WGS) entry which is preliminary data.</text>
</comment>
<dbReference type="Pfam" id="PF24489">
    <property type="entry name" value="Ig_J_second"/>
    <property type="match status" value="1"/>
</dbReference>
<dbReference type="Gene3D" id="2.60.40.10">
    <property type="entry name" value="Immunoglobulins"/>
    <property type="match status" value="1"/>
</dbReference>
<gene>
    <name evidence="3" type="ORF">AMM99_20465</name>
</gene>
<dbReference type="EMBL" id="AAGMUQ010000011">
    <property type="protein sequence ID" value="EBP8538930.1"/>
    <property type="molecule type" value="Genomic_DNA"/>
</dbReference>
<proteinExistence type="predicted"/>
<evidence type="ECO:0000256" key="1">
    <source>
        <dbReference type="SAM" id="Coils"/>
    </source>
</evidence>
<dbReference type="InterPro" id="IPR053171">
    <property type="entry name" value="Viral_Tip_Attach_Protein"/>
</dbReference>
<organism evidence="3">
    <name type="scientific">Salmonella enterica</name>
    <name type="common">Salmonella choleraesuis</name>
    <dbReference type="NCBI Taxonomy" id="28901"/>
    <lineage>
        <taxon>Bacteria</taxon>
        <taxon>Pseudomonadati</taxon>
        <taxon>Pseudomonadota</taxon>
        <taxon>Gammaproteobacteria</taxon>
        <taxon>Enterobacterales</taxon>
        <taxon>Enterobacteriaceae</taxon>
        <taxon>Salmonella</taxon>
    </lineage>
</organism>
<dbReference type="Pfam" id="PF13550">
    <property type="entry name" value="Phage-tail_3"/>
    <property type="match status" value="1"/>
</dbReference>
<protein>
    <submittedName>
        <fullName evidence="3">DUF1983 domain-containing protein</fullName>
    </submittedName>
</protein>
<dbReference type="CDD" id="cd00063">
    <property type="entry name" value="FN3"/>
    <property type="match status" value="1"/>
</dbReference>
<dbReference type="InterPro" id="IPR013783">
    <property type="entry name" value="Ig-like_fold"/>
</dbReference>
<dbReference type="InterPro" id="IPR055383">
    <property type="entry name" value="FN3-1_GpJ"/>
</dbReference>
<dbReference type="InterPro" id="IPR032876">
    <property type="entry name" value="J_dom"/>
</dbReference>
<dbReference type="PANTHER" id="PTHR36251">
    <property type="entry name" value="FELS-1 PROPHAGE HOST SPECIFICITY PROTEIN-RELATED"/>
    <property type="match status" value="1"/>
</dbReference>
<dbReference type="PANTHER" id="PTHR36251:SF2">
    <property type="entry name" value="GIFSY-2 PROPHAGE HOST SPECIFICITY PROTEIN J, PHAGE LAMBDA"/>
    <property type="match status" value="1"/>
</dbReference>
<name>A0A5U4CND9_SALER</name>
<evidence type="ECO:0000313" key="3">
    <source>
        <dbReference type="EMBL" id="EBP8538930.1"/>
    </source>
</evidence>
<sequence length="1133" mass="122829">MSKGGGKGHTPYEAPDSLKSTQQLNLIDAITEGPVQGPVNGLKSIFVNNTPLVNADGSYNVHGVTVVYRVGENEQTPLEGFEDSGAETLLGVEVKNDNPVTRTIVSKEIDRLHITFGTPFLQASNNDGDRGETSLNLLIQLQRGGNWVTEKDIHIHGKTTSQFLASVVLDNLPPRPFNVRMVRVTPDSTSDQLQNKSIWSSLTEIIDLKQTYPNTAVVGLQVDAEQFGSQQVTVNYHIHGRIVLVPSNYDPATRTYTGLWDGTFKPSWTNNPAWCLLDMLTHPRYGLGNSIGVAEVDKWALYAIAQYCDQMIPDGFGGTEPRMTFNAYLSTQRKAYDVLADFCSAMRCMPVWNGQRMTFVQDRPSDKVWTYTNSNAVTDAQGVQFRYGYSARKDRHNAAEVRYTDPQNGWKTSTVLVEDHAAIVRDGRNLLKMDAFGCASRGQAHRAGLWVIKTEQLETQTVDFSVGAQGLRHTPGDIIEICDNDYAAATIGGRVLRVDEVSHTLTLDRALELPGSGTAALNLIGADGKPVSVNITAQPAPDQLKVSALPEGITGYSVWGLKLPSLRQRLFRCVRIKENGDGTFAITGVQHAPEKEAIVDNGAHFDPLPGSMNGVIPPAVLHLTVDTEAEGEQYQAKARWDTPRVLKGVRFIVRLTTGSGDEGDPVRLVSSSTTSETAYVFHQLPMGDYTLSVRAMNGFGQQGEPSSVTFRIQAPEPPATIELTPGYFQITVVPHQTYYDPGVQYEFWYSPVPLGNAEDVPGKAQRLGISTLWIKDGLKPLDDHYFYVRSVNLVGKSAFAQATGRASQDAEGYLAFFAHQINQTHLAQELWEQIDNSELKEDIATIEKTVDDTKSEIEQTVNKTLEDQSATIQQIQKVQKETDDSLSALYMLKVQKTKNGVPYVAGIGAGIEDVDGQVLSQILLAANRTAIIDPSNGNTVPMLVAQGGQIFLNEALVKHLSATVINAPTITSWGNPPTFSLTQDGRLSARNADISGNITANSGTLSNVHILDNCVVEGTVSASKIIGDIVKAVLIPQNGSVVIPAENFVRELVIPCISINGWTYSGGYGVGGGSASVTAYPGGTFLSFSTKYLHATGSGSLSIPAGQTTTLSYSASLNHASATETAIALVIKI</sequence>
<dbReference type="Pfam" id="PF24801">
    <property type="entry name" value="FNIII-A_GpJ"/>
    <property type="match status" value="1"/>
</dbReference>
<keyword evidence="1" id="KW-0175">Coiled coil</keyword>
<dbReference type="Pfam" id="PF09327">
    <property type="entry name" value="Phage_Tail_Tip"/>
    <property type="match status" value="1"/>
</dbReference>
<dbReference type="InterPro" id="IPR055385">
    <property type="entry name" value="GpJ_HDII-ins2"/>
</dbReference>
<reference evidence="3" key="1">
    <citation type="submission" date="2018-07" db="EMBL/GenBank/DDBJ databases">
        <authorList>
            <consortium name="PulseNet: The National Subtyping Network for Foodborne Disease Surveillance"/>
            <person name="Tarr C.L."/>
            <person name="Trees E."/>
            <person name="Katz L.S."/>
            <person name="Carleton-Romer H.A."/>
            <person name="Stroika S."/>
            <person name="Kucerova Z."/>
            <person name="Roache K.F."/>
            <person name="Sabol A.L."/>
            <person name="Besser J."/>
            <person name="Gerner-Smidt P."/>
        </authorList>
    </citation>
    <scope>NUCLEOTIDE SEQUENCE</scope>
    <source>
        <strain evidence="3">2015K-0757</strain>
    </source>
</reference>
<dbReference type="InterPro" id="IPR036116">
    <property type="entry name" value="FN3_sf"/>
</dbReference>
<feature type="coiled-coil region" evidence="1">
    <location>
        <begin position="836"/>
        <end position="863"/>
    </location>
</feature>
<accession>A0A5U4CND9</accession>
<dbReference type="Pfam" id="PF24421">
    <property type="entry name" value="Ig_J"/>
    <property type="match status" value="1"/>
</dbReference>
<dbReference type="InterPro" id="IPR015406">
    <property type="entry name" value="GpJ_CSF"/>
</dbReference>